<dbReference type="Proteomes" id="UP000323594">
    <property type="component" value="Chromosome"/>
</dbReference>
<dbReference type="PANTHER" id="PTHR37308:SF1">
    <property type="entry name" value="POLYPRENYL-PHOSPHATE TRANSPORTER"/>
    <property type="match status" value="1"/>
</dbReference>
<dbReference type="EMBL" id="CP042817">
    <property type="protein sequence ID" value="QEJ99570.1"/>
    <property type="molecule type" value="Genomic_DNA"/>
</dbReference>
<feature type="transmembrane region" description="Helical" evidence="1">
    <location>
        <begin position="230"/>
        <end position="249"/>
    </location>
</feature>
<dbReference type="PANTHER" id="PTHR37308">
    <property type="entry name" value="INTEGRAL MEMBRANE PROTEIN"/>
    <property type="match status" value="1"/>
</dbReference>
<dbReference type="OrthoDB" id="9793746at2"/>
<sequence>MIQLAVKFFVGILIGIGNVIPGVSGGTIAVIFNVYALMVALTSISIKEIKAQWREMLALVLGIGTGVLVFAKVIEALYRYYPIYTNFFFVGIILGSIPFIYIKTKDGAQKESLTLQKILWIAVGAGIMLAIFFLKNYVAVVRTAAVTSLSASVFLWLFAMGFIGALAMIIPGISGSFILLVLGAYQTVIQAVSSFNIPLLIPIGFGVLAGLVGTSRVIDFLLKRFPVQMYSFILGLVAASILPIFPRICQPISQRLISVVAILAGYALISIFSRLNNEEDV</sequence>
<dbReference type="Proteomes" id="UP000042527">
    <property type="component" value="Unassembled WGS sequence"/>
</dbReference>
<dbReference type="AlphaFoldDB" id="A0A0B7H1N2"/>
<organism evidence="2 4">
    <name type="scientific">Treponema phagedenis</name>
    <dbReference type="NCBI Taxonomy" id="162"/>
    <lineage>
        <taxon>Bacteria</taxon>
        <taxon>Pseudomonadati</taxon>
        <taxon>Spirochaetota</taxon>
        <taxon>Spirochaetia</taxon>
        <taxon>Spirochaetales</taxon>
        <taxon>Treponemataceae</taxon>
        <taxon>Treponema</taxon>
    </lineage>
</organism>
<feature type="transmembrane region" description="Helical" evidence="1">
    <location>
        <begin position="20"/>
        <end position="44"/>
    </location>
</feature>
<proteinExistence type="predicted"/>
<feature type="transmembrane region" description="Helical" evidence="1">
    <location>
        <begin position="56"/>
        <end position="74"/>
    </location>
</feature>
<evidence type="ECO:0000313" key="2">
    <source>
        <dbReference type="EMBL" id="CEM62866.1"/>
    </source>
</evidence>
<reference evidence="2" key="2">
    <citation type="submission" date="2015-01" db="EMBL/GenBank/DDBJ databases">
        <authorList>
            <person name="Xiang T."/>
            <person name="Song Y."/>
            <person name="Huang L."/>
            <person name="Wang B."/>
            <person name="Wu P."/>
        </authorList>
    </citation>
    <scope>NUCLEOTIDE SEQUENCE [LARGE SCALE GENOMIC DNA]</scope>
    <source>
        <strain evidence="2">V1</strain>
    </source>
</reference>
<evidence type="ECO:0000256" key="1">
    <source>
        <dbReference type="SAM" id="Phobius"/>
    </source>
</evidence>
<protein>
    <submittedName>
        <fullName evidence="3">DUF368 domain-containing protein</fullName>
    </submittedName>
</protein>
<keyword evidence="1" id="KW-0472">Membrane</keyword>
<keyword evidence="4" id="KW-1185">Reference proteome</keyword>
<feature type="transmembrane region" description="Helical" evidence="1">
    <location>
        <begin position="256"/>
        <end position="275"/>
    </location>
</feature>
<evidence type="ECO:0000313" key="3">
    <source>
        <dbReference type="EMBL" id="QEJ99570.1"/>
    </source>
</evidence>
<dbReference type="EMBL" id="CDNC01000045">
    <property type="protein sequence ID" value="CEM62866.1"/>
    <property type="molecule type" value="Genomic_DNA"/>
</dbReference>
<dbReference type="RefSeq" id="WP_024752909.1">
    <property type="nucleotide sequence ID" value="NZ_CDNC01000045.1"/>
</dbReference>
<reference evidence="4" key="1">
    <citation type="submission" date="2015-01" db="EMBL/GenBank/DDBJ databases">
        <authorList>
            <person name="Manzoor Shahid"/>
            <person name="Zubair Saima"/>
        </authorList>
    </citation>
    <scope>NUCLEOTIDE SEQUENCE [LARGE SCALE GENOMIC DNA]</scope>
    <source>
        <strain evidence="4">V1</strain>
    </source>
</reference>
<name>A0A0B7H1N2_TREPH</name>
<keyword evidence="1" id="KW-0812">Transmembrane</keyword>
<dbReference type="GeneID" id="57751931"/>
<feature type="transmembrane region" description="Helical" evidence="1">
    <location>
        <begin position="80"/>
        <end position="102"/>
    </location>
</feature>
<feature type="transmembrane region" description="Helical" evidence="1">
    <location>
        <begin position="114"/>
        <end position="134"/>
    </location>
</feature>
<evidence type="ECO:0000313" key="5">
    <source>
        <dbReference type="Proteomes" id="UP000323594"/>
    </source>
</evidence>
<accession>A0A0B7H1N2</accession>
<evidence type="ECO:0000313" key="4">
    <source>
        <dbReference type="Proteomes" id="UP000042527"/>
    </source>
</evidence>
<dbReference type="InterPro" id="IPR007163">
    <property type="entry name" value="VCA0040-like"/>
</dbReference>
<keyword evidence="1" id="KW-1133">Transmembrane helix</keyword>
<feature type="transmembrane region" description="Helical" evidence="1">
    <location>
        <begin position="154"/>
        <end position="185"/>
    </location>
</feature>
<reference evidence="3 5" key="3">
    <citation type="submission" date="2019-08" db="EMBL/GenBank/DDBJ databases">
        <authorList>
            <person name="Kuhnert P."/>
        </authorList>
    </citation>
    <scope>NUCLEOTIDE SEQUENCE [LARGE SCALE GENOMIC DNA]</scope>
    <source>
        <strain evidence="3 5">B36.5</strain>
    </source>
</reference>
<gene>
    <name evidence="3" type="ORF">FUT82_02900</name>
    <name evidence="2" type="ORF">TPHV1_50126</name>
</gene>
<feature type="transmembrane region" description="Helical" evidence="1">
    <location>
        <begin position="197"/>
        <end position="218"/>
    </location>
</feature>
<dbReference type="Pfam" id="PF04018">
    <property type="entry name" value="VCA0040-like"/>
    <property type="match status" value="1"/>
</dbReference>